<keyword evidence="3" id="KW-0998">Cell outer membrane</keyword>
<organism evidence="6 7">
    <name type="scientific">Variovorax boronicumulans</name>
    <dbReference type="NCBI Taxonomy" id="436515"/>
    <lineage>
        <taxon>Bacteria</taxon>
        <taxon>Pseudomonadati</taxon>
        <taxon>Pseudomonadota</taxon>
        <taxon>Betaproteobacteria</taxon>
        <taxon>Burkholderiales</taxon>
        <taxon>Comamonadaceae</taxon>
        <taxon>Variovorax</taxon>
    </lineage>
</organism>
<accession>A0A250DES1</accession>
<gene>
    <name evidence="6" type="ORF">CKY39_06270</name>
</gene>
<dbReference type="SUPFAM" id="SSF74653">
    <property type="entry name" value="TolA/TonB C-terminal domain"/>
    <property type="match status" value="1"/>
</dbReference>
<evidence type="ECO:0000256" key="3">
    <source>
        <dbReference type="ARBA" id="ARBA00023237"/>
    </source>
</evidence>
<dbReference type="AlphaFoldDB" id="A0A250DES1"/>
<protein>
    <submittedName>
        <fullName evidence="6">Energy transducer TonB</fullName>
    </submittedName>
</protein>
<keyword evidence="1" id="KW-0813">Transport</keyword>
<dbReference type="InterPro" id="IPR011662">
    <property type="entry name" value="Secretin/TonB_short_N"/>
</dbReference>
<dbReference type="Gene3D" id="3.55.50.30">
    <property type="match status" value="1"/>
</dbReference>
<sequence length="225" mass="23971">MSIFPAHVTLAADDTGSPPPPDEPRVTLYSNSVEPQFDFDLAAQPLASALNRFADVSGRAALFSSTLVAGRTASPVHGRLTPRDALQRLLEGTGLAMEEVSAGRVNAFVLKPLGAQAEAAAGVRARLERYDGLVQARVWDALCADPRTAQGDYRSLLRFRVDAAGRVHRAQLLGSTGDARRDAALVATLERVRIDRPPPDMKQPLAMLILPAQAGGPSCEDSARP</sequence>
<dbReference type="Gene3D" id="3.30.1150.10">
    <property type="match status" value="1"/>
</dbReference>
<name>A0A250DES1_9BURK</name>
<evidence type="ECO:0000256" key="4">
    <source>
        <dbReference type="SAM" id="MobiDB-lite"/>
    </source>
</evidence>
<evidence type="ECO:0000313" key="7">
    <source>
        <dbReference type="Proteomes" id="UP000217154"/>
    </source>
</evidence>
<dbReference type="SMART" id="SM00965">
    <property type="entry name" value="STN"/>
    <property type="match status" value="1"/>
</dbReference>
<dbReference type="GO" id="GO:0019867">
    <property type="term" value="C:outer membrane"/>
    <property type="evidence" value="ECO:0007669"/>
    <property type="project" value="InterPro"/>
</dbReference>
<evidence type="ECO:0000259" key="5">
    <source>
        <dbReference type="SMART" id="SM00965"/>
    </source>
</evidence>
<dbReference type="Pfam" id="PF07660">
    <property type="entry name" value="STN"/>
    <property type="match status" value="1"/>
</dbReference>
<proteinExistence type="predicted"/>
<evidence type="ECO:0000313" key="6">
    <source>
        <dbReference type="EMBL" id="ATA52857.1"/>
    </source>
</evidence>
<feature type="region of interest" description="Disordered" evidence="4">
    <location>
        <begin position="1"/>
        <end position="23"/>
    </location>
</feature>
<dbReference type="Proteomes" id="UP000217154">
    <property type="component" value="Chromosome"/>
</dbReference>
<evidence type="ECO:0000256" key="2">
    <source>
        <dbReference type="ARBA" id="ARBA00023136"/>
    </source>
</evidence>
<dbReference type="KEGG" id="vbo:CKY39_06270"/>
<dbReference type="EMBL" id="CP023284">
    <property type="protein sequence ID" value="ATA52857.1"/>
    <property type="molecule type" value="Genomic_DNA"/>
</dbReference>
<evidence type="ECO:0000256" key="1">
    <source>
        <dbReference type="ARBA" id="ARBA00022448"/>
    </source>
</evidence>
<feature type="domain" description="Secretin/TonB short N-terminal" evidence="5">
    <location>
        <begin position="59"/>
        <end position="113"/>
    </location>
</feature>
<keyword evidence="2" id="KW-0472">Membrane</keyword>
<reference evidence="6 7" key="1">
    <citation type="submission" date="2017-09" db="EMBL/GenBank/DDBJ databases">
        <title>The diverse metabolic capabilities of V. boronicumulans make it an excellent choice for continued studies on novel biodegradation.</title>
        <authorList>
            <person name="Sun S."/>
        </authorList>
    </citation>
    <scope>NUCLEOTIDE SEQUENCE [LARGE SCALE GENOMIC DNA]</scope>
    <source>
        <strain evidence="6 7">J1</strain>
    </source>
</reference>